<dbReference type="AlphaFoldDB" id="A0A0J6Y4F1"/>
<organism evidence="1 2">
    <name type="scientific">Coccidioides immitis RMSCC 2394</name>
    <dbReference type="NCBI Taxonomy" id="404692"/>
    <lineage>
        <taxon>Eukaryota</taxon>
        <taxon>Fungi</taxon>
        <taxon>Dikarya</taxon>
        <taxon>Ascomycota</taxon>
        <taxon>Pezizomycotina</taxon>
        <taxon>Eurotiomycetes</taxon>
        <taxon>Eurotiomycetidae</taxon>
        <taxon>Onygenales</taxon>
        <taxon>Onygenaceae</taxon>
        <taxon>Coccidioides</taxon>
    </lineage>
</organism>
<dbReference type="Proteomes" id="UP000054565">
    <property type="component" value="Unassembled WGS sequence"/>
</dbReference>
<reference evidence="2" key="1">
    <citation type="journal article" date="2010" name="Genome Res.">
        <title>Population genomic sequencing of Coccidioides fungi reveals recent hybridization and transposon control.</title>
        <authorList>
            <person name="Neafsey D.E."/>
            <person name="Barker B.M."/>
            <person name="Sharpton T.J."/>
            <person name="Stajich J.E."/>
            <person name="Park D.J."/>
            <person name="Whiston E."/>
            <person name="Hung C.-Y."/>
            <person name="McMahan C."/>
            <person name="White J."/>
            <person name="Sykes S."/>
            <person name="Heiman D."/>
            <person name="Young S."/>
            <person name="Zeng Q."/>
            <person name="Abouelleil A."/>
            <person name="Aftuck L."/>
            <person name="Bessette D."/>
            <person name="Brown A."/>
            <person name="FitzGerald M."/>
            <person name="Lui A."/>
            <person name="Macdonald J.P."/>
            <person name="Priest M."/>
            <person name="Orbach M.J."/>
            <person name="Galgiani J.N."/>
            <person name="Kirkland T.N."/>
            <person name="Cole G.T."/>
            <person name="Birren B.W."/>
            <person name="Henn M.R."/>
            <person name="Taylor J.W."/>
            <person name="Rounsley S.D."/>
        </authorList>
    </citation>
    <scope>NUCLEOTIDE SEQUENCE [LARGE SCALE GENOMIC DNA]</scope>
    <source>
        <strain evidence="2">RMSCC 2394</strain>
    </source>
</reference>
<protein>
    <submittedName>
        <fullName evidence="1">Uncharacterized protein</fullName>
    </submittedName>
</protein>
<accession>A0A0J6Y4F1</accession>
<dbReference type="EMBL" id="DS028093">
    <property type="protein sequence ID" value="KMP01498.1"/>
    <property type="molecule type" value="Genomic_DNA"/>
</dbReference>
<evidence type="ECO:0000313" key="1">
    <source>
        <dbReference type="EMBL" id="KMP01498.1"/>
    </source>
</evidence>
<proteinExistence type="predicted"/>
<name>A0A0J6Y4F1_COCIT</name>
<sequence length="185" mass="19955">MRGRINSAALKYPLFSLGKLVDIDPAWSMSVWRKELSPDDPPWPNKIVTMQRTLAAKAEDGFARVTGDARGLGYGFFPPLSWGLAASSFGGGGSWGLFSPSTTRFCIVPPRGSSSLAVNPGKSDLEGSLGRTHTFAAVFWGYCFWPWSSTPLSVVTRASKTGTARARFCLGGGRQQQTGEEEDVD</sequence>
<evidence type="ECO:0000313" key="2">
    <source>
        <dbReference type="Proteomes" id="UP000054565"/>
    </source>
</evidence>
<gene>
    <name evidence="1" type="ORF">CIRG_01637</name>
</gene>